<evidence type="ECO:0000259" key="2">
    <source>
        <dbReference type="Pfam" id="PF02368"/>
    </source>
</evidence>
<dbReference type="RefSeq" id="WP_067535943.1">
    <property type="nucleotide sequence ID" value="NZ_AP025567.1"/>
</dbReference>
<dbReference type="Gene3D" id="2.60.40.10">
    <property type="entry name" value="Immunoglobulins"/>
    <property type="match status" value="1"/>
</dbReference>
<evidence type="ECO:0000313" key="3">
    <source>
        <dbReference type="EMBL" id="RHJ83384.1"/>
    </source>
</evidence>
<keyword evidence="4" id="KW-1185">Reference proteome</keyword>
<evidence type="ECO:0000256" key="1">
    <source>
        <dbReference type="SAM" id="SignalP"/>
    </source>
</evidence>
<reference evidence="3 4" key="1">
    <citation type="submission" date="2018-08" db="EMBL/GenBank/DDBJ databases">
        <title>A genome reference for cultivated species of the human gut microbiota.</title>
        <authorList>
            <person name="Zou Y."/>
            <person name="Xue W."/>
            <person name="Luo G."/>
        </authorList>
    </citation>
    <scope>NUCLEOTIDE SEQUENCE [LARGE SCALE GENOMIC DNA]</scope>
    <source>
        <strain evidence="3 4">AM07-24</strain>
    </source>
</reference>
<dbReference type="AlphaFoldDB" id="A0A415DTQ8"/>
<dbReference type="InterPro" id="IPR013783">
    <property type="entry name" value="Ig-like_fold"/>
</dbReference>
<dbReference type="Pfam" id="PF02368">
    <property type="entry name" value="Big_2"/>
    <property type="match status" value="1"/>
</dbReference>
<dbReference type="STRING" id="1776384.GCA_900086585_01475"/>
<proteinExistence type="predicted"/>
<keyword evidence="1" id="KW-0732">Signal</keyword>
<dbReference type="InterPro" id="IPR003343">
    <property type="entry name" value="Big_2"/>
</dbReference>
<comment type="caution">
    <text evidence="3">The sequence shown here is derived from an EMBL/GenBank/DDBJ whole genome shotgun (WGS) entry which is preliminary data.</text>
</comment>
<dbReference type="OrthoDB" id="2081414at2"/>
<dbReference type="InterPro" id="IPR008964">
    <property type="entry name" value="Invasin/intimin_cell_adhesion"/>
</dbReference>
<feature type="signal peptide" evidence="1">
    <location>
        <begin position="1"/>
        <end position="24"/>
    </location>
</feature>
<dbReference type="EMBL" id="QRMS01000009">
    <property type="protein sequence ID" value="RHJ83384.1"/>
    <property type="molecule type" value="Genomic_DNA"/>
</dbReference>
<dbReference type="GeneID" id="83003854"/>
<dbReference type="Gene3D" id="2.60.40.1080">
    <property type="match status" value="1"/>
</dbReference>
<dbReference type="Proteomes" id="UP000284841">
    <property type="component" value="Unassembled WGS sequence"/>
</dbReference>
<dbReference type="SUPFAM" id="SSF49373">
    <property type="entry name" value="Invasin/intimin cell-adhesion fragments"/>
    <property type="match status" value="1"/>
</dbReference>
<accession>A0A415DTQ8</accession>
<sequence>MKRILAILLSLTMLFSYMPASAFAADGETDGGGQTEVEKTDISTLTLGYYPKSITYDGTAQNLSTLYLEESNPHKSLKKDIDFTVEVTNNINVGDMVVTLRGIGAYCGEVQLIIPILPKDIKGCFYVVDKYTEEGHKPGIKLSFGSTALIENVDYQVTDYTEKEDKGVVTVKGIGNYTGTKSINYTVGRDIARADATLYQDGEFVYTGRYQFPSVKVTYNGERLRESYDYKTTYKNHMEVGTATITITGIGKFHGEKEIHFTIKGKEQKVTPAKAVYDAYIRSQPFKIEAEATGDGTGFSYTSSNPAVVTVDAEGMVHAHSEGTAVVTLRTVGMKGYAEASAQVTVNVKRSSIDFGTILAEEKGLSASINKLTAEKIVSASVFIGETEYSCKIEDKGTQALIKATYPEQKKGREIKIVVKDDLDKEITKTVKVKNAVIELSVNKIYDKSTSIKGKTYPGMTVKTVLNGKLYQTKAGSGGAFSLKIPKQKIGKSIKITVISENGSTKSISKKVYKRTGSSVASKYYVLRTSKYVYVRCRGASQGDVIKVKINGKIYKKKIGKTSGSPTVKIYTGKHTTGSAVYMYLYNSHNQKICSRKTKVYFGNKLYVGMTSSQALQTTWGKPIARYQYPGYQIWLFQSGETVGYACIQGGKVTEVGYIY</sequence>
<name>A0A415DTQ8_9FIRM</name>
<organism evidence="3 4">
    <name type="scientific">Emergencia timonensis</name>
    <dbReference type="NCBI Taxonomy" id="1776384"/>
    <lineage>
        <taxon>Bacteria</taxon>
        <taxon>Bacillati</taxon>
        <taxon>Bacillota</taxon>
        <taxon>Clostridia</taxon>
        <taxon>Peptostreptococcales</taxon>
        <taxon>Anaerovoracaceae</taxon>
        <taxon>Emergencia</taxon>
    </lineage>
</organism>
<feature type="chain" id="PRO_5019386880" description="BIG2 domain-containing protein" evidence="1">
    <location>
        <begin position="25"/>
        <end position="660"/>
    </location>
</feature>
<feature type="domain" description="BIG2" evidence="2">
    <location>
        <begin position="283"/>
        <end position="329"/>
    </location>
</feature>
<gene>
    <name evidence="3" type="ORF">DW099_18890</name>
</gene>
<protein>
    <recommendedName>
        <fullName evidence="2">BIG2 domain-containing protein</fullName>
    </recommendedName>
</protein>
<evidence type="ECO:0000313" key="4">
    <source>
        <dbReference type="Proteomes" id="UP000284841"/>
    </source>
</evidence>